<dbReference type="InterPro" id="IPR056114">
    <property type="entry name" value="DUF7697"/>
</dbReference>
<gene>
    <name evidence="1" type="ORF">TMES_10020</name>
</gene>
<keyword evidence="2" id="KW-1185">Reference proteome</keyword>
<dbReference type="RefSeq" id="WP_085582001.1">
    <property type="nucleotide sequence ID" value="NZ_JFKA01000003.1"/>
</dbReference>
<reference evidence="1 2" key="1">
    <citation type="submission" date="2014-03" db="EMBL/GenBank/DDBJ databases">
        <title>The draft genome sequence of Thalassospira mesophila JCM 18969.</title>
        <authorList>
            <person name="Lai Q."/>
            <person name="Shao Z."/>
        </authorList>
    </citation>
    <scope>NUCLEOTIDE SEQUENCE [LARGE SCALE GENOMIC DNA]</scope>
    <source>
        <strain evidence="1 2">JCM 18969</strain>
    </source>
</reference>
<proteinExistence type="predicted"/>
<accession>A0A1Y2L1A7</accession>
<dbReference type="EMBL" id="JFKA01000003">
    <property type="protein sequence ID" value="OSQ39019.1"/>
    <property type="molecule type" value="Genomic_DNA"/>
</dbReference>
<sequence length="79" mass="8374">MENEPQSEDGFAAWDIICAGHTQLRAGGMGGVVGLDMPALIEMARLRGYDAEIVSRLLPDAEQGLLAAIAERMESDGGE</sequence>
<evidence type="ECO:0000313" key="2">
    <source>
        <dbReference type="Proteomes" id="UP000193391"/>
    </source>
</evidence>
<organism evidence="1 2">
    <name type="scientific">Thalassospira mesophila</name>
    <dbReference type="NCBI Taxonomy" id="1293891"/>
    <lineage>
        <taxon>Bacteria</taxon>
        <taxon>Pseudomonadati</taxon>
        <taxon>Pseudomonadota</taxon>
        <taxon>Alphaproteobacteria</taxon>
        <taxon>Rhodospirillales</taxon>
        <taxon>Thalassospiraceae</taxon>
        <taxon>Thalassospira</taxon>
    </lineage>
</organism>
<dbReference type="OrthoDB" id="7366216at2"/>
<evidence type="ECO:0000313" key="1">
    <source>
        <dbReference type="EMBL" id="OSQ39019.1"/>
    </source>
</evidence>
<dbReference type="Proteomes" id="UP000193391">
    <property type="component" value="Unassembled WGS sequence"/>
</dbReference>
<name>A0A1Y2L1A7_9PROT</name>
<dbReference type="AlphaFoldDB" id="A0A1Y2L1A7"/>
<dbReference type="Pfam" id="PF24752">
    <property type="entry name" value="DUF7697"/>
    <property type="match status" value="1"/>
</dbReference>
<comment type="caution">
    <text evidence="1">The sequence shown here is derived from an EMBL/GenBank/DDBJ whole genome shotgun (WGS) entry which is preliminary data.</text>
</comment>
<protein>
    <submittedName>
        <fullName evidence="1">Uncharacterized protein</fullName>
    </submittedName>
</protein>